<dbReference type="Pfam" id="PF01040">
    <property type="entry name" value="UbiA"/>
    <property type="match status" value="1"/>
</dbReference>
<proteinExistence type="predicted"/>
<dbReference type="HOGENOM" id="CLU_063928_2_0_1"/>
<dbReference type="InterPro" id="IPR000537">
    <property type="entry name" value="UbiA_prenyltransferase"/>
</dbReference>
<keyword evidence="2 5" id="KW-0812">Transmembrane</keyword>
<evidence type="ECO:0000256" key="2">
    <source>
        <dbReference type="ARBA" id="ARBA00022692"/>
    </source>
</evidence>
<comment type="subcellular location">
    <subcellularLocation>
        <location evidence="1">Membrane</location>
        <topology evidence="1">Multi-pass membrane protein</topology>
    </subcellularLocation>
</comment>
<name>A1CQ99_ASPCL</name>
<keyword evidence="4 5" id="KW-0472">Membrane</keyword>
<dbReference type="GeneID" id="4701730"/>
<keyword evidence="7" id="KW-1185">Reference proteome</keyword>
<dbReference type="Proteomes" id="UP000006701">
    <property type="component" value="Unassembled WGS sequence"/>
</dbReference>
<dbReference type="CDD" id="cd13965">
    <property type="entry name" value="PT_UbiA_3"/>
    <property type="match status" value="1"/>
</dbReference>
<dbReference type="OMA" id="TIWLFIA"/>
<dbReference type="EMBL" id="DS027059">
    <property type="protein sequence ID" value="EAW07820.1"/>
    <property type="molecule type" value="Genomic_DNA"/>
</dbReference>
<accession>A1CQ99</accession>
<feature type="transmembrane region" description="Helical" evidence="5">
    <location>
        <begin position="198"/>
        <end position="215"/>
    </location>
</feature>
<dbReference type="VEuPathDB" id="FungiDB:ACLA_025370"/>
<evidence type="ECO:0000256" key="5">
    <source>
        <dbReference type="SAM" id="Phobius"/>
    </source>
</evidence>
<dbReference type="InterPro" id="IPR050475">
    <property type="entry name" value="Prenyltransferase_related"/>
</dbReference>
<organism evidence="6 7">
    <name type="scientific">Aspergillus clavatus (strain ATCC 1007 / CBS 513.65 / DSM 816 / NCTC 3887 / NRRL 1 / QM 1276 / 107)</name>
    <dbReference type="NCBI Taxonomy" id="344612"/>
    <lineage>
        <taxon>Eukaryota</taxon>
        <taxon>Fungi</taxon>
        <taxon>Dikarya</taxon>
        <taxon>Ascomycota</taxon>
        <taxon>Pezizomycotina</taxon>
        <taxon>Eurotiomycetes</taxon>
        <taxon>Eurotiomycetidae</taxon>
        <taxon>Eurotiales</taxon>
        <taxon>Aspergillaceae</taxon>
        <taxon>Aspergillus</taxon>
        <taxon>Aspergillus subgen. Fumigati</taxon>
    </lineage>
</organism>
<evidence type="ECO:0000256" key="1">
    <source>
        <dbReference type="ARBA" id="ARBA00004141"/>
    </source>
</evidence>
<feature type="transmembrane region" description="Helical" evidence="5">
    <location>
        <begin position="167"/>
        <end position="186"/>
    </location>
</feature>
<dbReference type="STRING" id="344612.A1CQ99"/>
<reference evidence="6 7" key="1">
    <citation type="journal article" date="2008" name="PLoS Genet.">
        <title>Genomic islands in the pathogenic filamentous fungus Aspergillus fumigatus.</title>
        <authorList>
            <person name="Fedorova N.D."/>
            <person name="Khaldi N."/>
            <person name="Joardar V.S."/>
            <person name="Maiti R."/>
            <person name="Amedeo P."/>
            <person name="Anderson M.J."/>
            <person name="Crabtree J."/>
            <person name="Silva J.C."/>
            <person name="Badger J.H."/>
            <person name="Albarraq A."/>
            <person name="Angiuoli S."/>
            <person name="Bussey H."/>
            <person name="Bowyer P."/>
            <person name="Cotty P.J."/>
            <person name="Dyer P.S."/>
            <person name="Egan A."/>
            <person name="Galens K."/>
            <person name="Fraser-Liggett C.M."/>
            <person name="Haas B.J."/>
            <person name="Inman J.M."/>
            <person name="Kent R."/>
            <person name="Lemieux S."/>
            <person name="Malavazi I."/>
            <person name="Orvis J."/>
            <person name="Roemer T."/>
            <person name="Ronning C.M."/>
            <person name="Sundaram J.P."/>
            <person name="Sutton G."/>
            <person name="Turner G."/>
            <person name="Venter J.C."/>
            <person name="White O.R."/>
            <person name="Whitty B.R."/>
            <person name="Youngman P."/>
            <person name="Wolfe K.H."/>
            <person name="Goldman G.H."/>
            <person name="Wortman J.R."/>
            <person name="Jiang B."/>
            <person name="Denning D.W."/>
            <person name="Nierman W.C."/>
        </authorList>
    </citation>
    <scope>NUCLEOTIDE SEQUENCE [LARGE SCALE GENOMIC DNA]</scope>
    <source>
        <strain evidence="7">ATCC 1007 / CBS 513.65 / DSM 816 / NCTC 3887 / NRRL 1</strain>
    </source>
</reference>
<dbReference type="GO" id="GO:0016765">
    <property type="term" value="F:transferase activity, transferring alkyl or aryl (other than methyl) groups"/>
    <property type="evidence" value="ECO:0007669"/>
    <property type="project" value="InterPro"/>
</dbReference>
<dbReference type="GO" id="GO:0016020">
    <property type="term" value="C:membrane"/>
    <property type="evidence" value="ECO:0007669"/>
    <property type="project" value="UniProtKB-SubCell"/>
</dbReference>
<gene>
    <name evidence="6" type="ORF">ACLA_025370</name>
</gene>
<dbReference type="RefSeq" id="XP_001269246.1">
    <property type="nucleotide sequence ID" value="XM_001269245.1"/>
</dbReference>
<keyword evidence="3 5" id="KW-1133">Transmembrane helix</keyword>
<dbReference type="OrthoDB" id="434972at2759"/>
<evidence type="ECO:0000256" key="3">
    <source>
        <dbReference type="ARBA" id="ARBA00022989"/>
    </source>
</evidence>
<evidence type="ECO:0000313" key="7">
    <source>
        <dbReference type="Proteomes" id="UP000006701"/>
    </source>
</evidence>
<dbReference type="AlphaFoldDB" id="A1CQ99"/>
<dbReference type="PANTHER" id="PTHR42723">
    <property type="entry name" value="CHLOROPHYLL SYNTHASE"/>
    <property type="match status" value="1"/>
</dbReference>
<dbReference type="KEGG" id="act:ACLA_025370"/>
<dbReference type="PANTHER" id="PTHR42723:SF1">
    <property type="entry name" value="CHLOROPHYLL SYNTHASE, CHLOROPLASTIC"/>
    <property type="match status" value="1"/>
</dbReference>
<evidence type="ECO:0000313" key="6">
    <source>
        <dbReference type="EMBL" id="EAW07820.1"/>
    </source>
</evidence>
<evidence type="ECO:0000256" key="4">
    <source>
        <dbReference type="ARBA" id="ARBA00023136"/>
    </source>
</evidence>
<feature type="transmembrane region" description="Helical" evidence="5">
    <location>
        <begin position="120"/>
        <end position="147"/>
    </location>
</feature>
<feature type="transmembrane region" description="Helical" evidence="5">
    <location>
        <begin position="12"/>
        <end position="30"/>
    </location>
</feature>
<dbReference type="eggNOG" id="ENOG502SNAR">
    <property type="taxonomic scope" value="Eukaryota"/>
</dbReference>
<protein>
    <recommendedName>
        <fullName evidence="8">UbiA prenyltransferase family protein</fullName>
    </recommendedName>
</protein>
<feature type="transmembrane region" description="Helical" evidence="5">
    <location>
        <begin position="252"/>
        <end position="283"/>
    </location>
</feature>
<feature type="transmembrane region" description="Helical" evidence="5">
    <location>
        <begin position="36"/>
        <end position="55"/>
    </location>
</feature>
<sequence length="314" mass="34607">MTVANPVHQRLCLYLRTVASSLYTVWLFTANDLQTIIAPSAIFGITNALAALIAGSTENSTQYLYIIQQIPTTICWVWINLLPLTINNQRSPSSIAEDAINKPWRALPSKRLSSAQAKRLMLGFYAVALAYSCFYSGGCRQSIGLIFLGTWYNSYGAGDRNFVVRNIINALGYLCFNSGAVEVALGPKLATLEDKRSLQLWCLVVTGIVLTTMQVQDMGDQEGDAKRGRLTLPLAIGDETARWSIALPMPVWGILCPLLAGVGFGMTAVSCVLAVAVAVRLFLWKDAASDQRTFLVWNCWMSVVYMMPLLRRYA</sequence>
<evidence type="ECO:0008006" key="8">
    <source>
        <dbReference type="Google" id="ProtNLM"/>
    </source>
</evidence>